<evidence type="ECO:0000259" key="2">
    <source>
        <dbReference type="Pfam" id="PF01522"/>
    </source>
</evidence>
<dbReference type="OrthoDB" id="43281at2"/>
<evidence type="ECO:0000256" key="1">
    <source>
        <dbReference type="ARBA" id="ARBA00022729"/>
    </source>
</evidence>
<sequence>MRTIYKCFPEGKFKVLTMSYDDGRDPDKKLINLFNKYKIKGSFHLNSGLLKDAPPTPNDAYGLRIQSEEIKKIYEGHEVSCHTSTHPTIARSPIGHVTKEIIEDREKLEEIVGYTVRGLSYPNGSFSDEIKAMLPSIGIEYARVVDISGNFEIPRDFLEWKATCRHGDSNLLKYADDFLALNKKQYLYMFYVWGHSYEFPKDNNWNVIEEFCEKLGNRNDIWYATNIEIVDYLKACDNLQFSMNGNFVYNPSFQSVWLSVNSIIYEVPGGKKVSFE</sequence>
<dbReference type="PANTHER" id="PTHR34216:SF11">
    <property type="entry name" value="CHITOOLIGOSACCHARIDE DEACETYLASE"/>
    <property type="match status" value="1"/>
</dbReference>
<name>A0A1S8TC37_9CLOT</name>
<reference evidence="3 4" key="1">
    <citation type="submission" date="2016-05" db="EMBL/GenBank/DDBJ databases">
        <title>Microbial solvent formation.</title>
        <authorList>
            <person name="Poehlein A."/>
            <person name="Montoya Solano J.D."/>
            <person name="Flitsch S."/>
            <person name="Krabben P."/>
            <person name="Duerre P."/>
            <person name="Daniel R."/>
        </authorList>
    </citation>
    <scope>NUCLEOTIDE SEQUENCE [LARGE SCALE GENOMIC DNA]</scope>
    <source>
        <strain evidence="3 4">DSM 2619</strain>
    </source>
</reference>
<dbReference type="InterPro" id="IPR051398">
    <property type="entry name" value="Polysacch_Deacetylase"/>
</dbReference>
<dbReference type="GO" id="GO:0016810">
    <property type="term" value="F:hydrolase activity, acting on carbon-nitrogen (but not peptide) bonds"/>
    <property type="evidence" value="ECO:0007669"/>
    <property type="project" value="InterPro"/>
</dbReference>
<dbReference type="EC" id="3.5.1.-" evidence="3"/>
<keyword evidence="4" id="KW-1185">Reference proteome</keyword>
<dbReference type="Pfam" id="PF01522">
    <property type="entry name" value="Polysacc_deac_1"/>
    <property type="match status" value="1"/>
</dbReference>
<evidence type="ECO:0000313" key="3">
    <source>
        <dbReference type="EMBL" id="OOM75377.1"/>
    </source>
</evidence>
<dbReference type="RefSeq" id="WP_077848359.1">
    <property type="nucleotide sequence ID" value="NZ_LZZM01000186.1"/>
</dbReference>
<dbReference type="CDD" id="cd10967">
    <property type="entry name" value="CE4_GLA_like_6s"/>
    <property type="match status" value="1"/>
</dbReference>
<gene>
    <name evidence="3" type="primary">pdaC</name>
    <name evidence="3" type="ORF">CLPUN_33230</name>
</gene>
<dbReference type="AlphaFoldDB" id="A0A1S8TC37"/>
<dbReference type="EMBL" id="LZZM01000186">
    <property type="protein sequence ID" value="OOM75377.1"/>
    <property type="molecule type" value="Genomic_DNA"/>
</dbReference>
<dbReference type="InterPro" id="IPR002509">
    <property type="entry name" value="NODB_dom"/>
</dbReference>
<proteinExistence type="predicted"/>
<accession>A0A1S8TC37</accession>
<keyword evidence="3" id="KW-0378">Hydrolase</keyword>
<protein>
    <submittedName>
        <fullName evidence="3">Peptidoglycan-N-acetylmuramic acid deacetylase PdaC</fullName>
        <ecNumber evidence="3">3.5.1.-</ecNumber>
    </submittedName>
</protein>
<dbReference type="GO" id="GO:0005975">
    <property type="term" value="P:carbohydrate metabolic process"/>
    <property type="evidence" value="ECO:0007669"/>
    <property type="project" value="InterPro"/>
</dbReference>
<dbReference type="SUPFAM" id="SSF88713">
    <property type="entry name" value="Glycoside hydrolase/deacetylase"/>
    <property type="match status" value="1"/>
</dbReference>
<feature type="domain" description="NodB homology" evidence="2">
    <location>
        <begin position="12"/>
        <end position="141"/>
    </location>
</feature>
<dbReference type="STRING" id="29367.CLPUN_33230"/>
<dbReference type="Gene3D" id="3.20.20.370">
    <property type="entry name" value="Glycoside hydrolase/deacetylase"/>
    <property type="match status" value="1"/>
</dbReference>
<keyword evidence="1" id="KW-0732">Signal</keyword>
<dbReference type="InterPro" id="IPR011330">
    <property type="entry name" value="Glyco_hydro/deAcase_b/a-brl"/>
</dbReference>
<evidence type="ECO:0000313" key="4">
    <source>
        <dbReference type="Proteomes" id="UP000190890"/>
    </source>
</evidence>
<organism evidence="3 4">
    <name type="scientific">Clostridium puniceum</name>
    <dbReference type="NCBI Taxonomy" id="29367"/>
    <lineage>
        <taxon>Bacteria</taxon>
        <taxon>Bacillati</taxon>
        <taxon>Bacillota</taxon>
        <taxon>Clostridia</taxon>
        <taxon>Eubacteriales</taxon>
        <taxon>Clostridiaceae</taxon>
        <taxon>Clostridium</taxon>
    </lineage>
</organism>
<dbReference type="Proteomes" id="UP000190890">
    <property type="component" value="Unassembled WGS sequence"/>
</dbReference>
<dbReference type="PANTHER" id="PTHR34216">
    <property type="match status" value="1"/>
</dbReference>
<comment type="caution">
    <text evidence="3">The sequence shown here is derived from an EMBL/GenBank/DDBJ whole genome shotgun (WGS) entry which is preliminary data.</text>
</comment>